<proteinExistence type="predicted"/>
<feature type="transmembrane region" description="Helical" evidence="1">
    <location>
        <begin position="12"/>
        <end position="34"/>
    </location>
</feature>
<reference evidence="2 3" key="1">
    <citation type="journal article" date="2019" name="Int. J. Syst. Evol. Microbiol.">
        <title>The Global Catalogue of Microorganisms (GCM) 10K type strain sequencing project: providing services to taxonomists for standard genome sequencing and annotation.</title>
        <authorList>
            <consortium name="The Broad Institute Genomics Platform"/>
            <consortium name="The Broad Institute Genome Sequencing Center for Infectious Disease"/>
            <person name="Wu L."/>
            <person name="Ma J."/>
        </authorList>
    </citation>
    <scope>NUCLEOTIDE SEQUENCE [LARGE SCALE GENOMIC DNA]</scope>
    <source>
        <strain evidence="2 3">JCM 13850</strain>
    </source>
</reference>
<evidence type="ECO:0000256" key="1">
    <source>
        <dbReference type="SAM" id="Phobius"/>
    </source>
</evidence>
<feature type="transmembrane region" description="Helical" evidence="1">
    <location>
        <begin position="153"/>
        <end position="173"/>
    </location>
</feature>
<comment type="caution">
    <text evidence="2">The sequence shown here is derived from an EMBL/GenBank/DDBJ whole genome shotgun (WGS) entry which is preliminary data.</text>
</comment>
<accession>A0ABN2YEA4</accession>
<evidence type="ECO:0000313" key="2">
    <source>
        <dbReference type="EMBL" id="GAA2125235.1"/>
    </source>
</evidence>
<feature type="transmembrane region" description="Helical" evidence="1">
    <location>
        <begin position="113"/>
        <end position="133"/>
    </location>
</feature>
<evidence type="ECO:0000313" key="3">
    <source>
        <dbReference type="Proteomes" id="UP001501020"/>
    </source>
</evidence>
<feature type="transmembrane region" description="Helical" evidence="1">
    <location>
        <begin position="223"/>
        <end position="243"/>
    </location>
</feature>
<sequence length="254" mass="26392">MFTKTLFDNRRIFTVWAAATGLLTMMYAGFYPQISADSMADMPEAVQGFGLDDTSSAAGYLQGAVFGLLVPLLATFYGAATGARMISADEESGYLDLLLAHPIGRPRLLLHRFAALAVGAVAIATVVLAAVLAVRSSAELDSVPVGHFAAQALNLALLSALFGALATGIGAATGCSRATVFGITAALGVATYALNGFAPQIGADWLRDLTPFHYYIGGEPLKNGFQVLDTAVLAAATLVLVTAGSRRFARRDLG</sequence>
<dbReference type="EMBL" id="BAAAMR010000007">
    <property type="protein sequence ID" value="GAA2125235.1"/>
    <property type="molecule type" value="Genomic_DNA"/>
</dbReference>
<keyword evidence="1" id="KW-0812">Transmembrane</keyword>
<keyword evidence="3" id="KW-1185">Reference proteome</keyword>
<feature type="transmembrane region" description="Helical" evidence="1">
    <location>
        <begin position="180"/>
        <end position="203"/>
    </location>
</feature>
<feature type="transmembrane region" description="Helical" evidence="1">
    <location>
        <begin position="60"/>
        <end position="80"/>
    </location>
</feature>
<dbReference type="Proteomes" id="UP001501020">
    <property type="component" value="Unassembled WGS sequence"/>
</dbReference>
<keyword evidence="1" id="KW-0472">Membrane</keyword>
<protein>
    <recommendedName>
        <fullName evidence="4">ABC transporter permease subunit</fullName>
    </recommendedName>
</protein>
<name>A0ABN2YEA4_9ACTN</name>
<keyword evidence="1" id="KW-1133">Transmembrane helix</keyword>
<dbReference type="Pfam" id="PF12679">
    <property type="entry name" value="ABC2_membrane_2"/>
    <property type="match status" value="1"/>
</dbReference>
<organism evidence="2 3">
    <name type="scientific">Actinomadura napierensis</name>
    <dbReference type="NCBI Taxonomy" id="267854"/>
    <lineage>
        <taxon>Bacteria</taxon>
        <taxon>Bacillati</taxon>
        <taxon>Actinomycetota</taxon>
        <taxon>Actinomycetes</taxon>
        <taxon>Streptosporangiales</taxon>
        <taxon>Thermomonosporaceae</taxon>
        <taxon>Actinomadura</taxon>
    </lineage>
</organism>
<gene>
    <name evidence="2" type="ORF">GCM10009727_13420</name>
</gene>
<evidence type="ECO:0008006" key="4">
    <source>
        <dbReference type="Google" id="ProtNLM"/>
    </source>
</evidence>